<dbReference type="Proteomes" id="UP000550401">
    <property type="component" value="Unassembled WGS sequence"/>
</dbReference>
<organism evidence="2 3">
    <name type="scientific">Dokdonella fugitiva</name>
    <dbReference type="NCBI Taxonomy" id="328517"/>
    <lineage>
        <taxon>Bacteria</taxon>
        <taxon>Pseudomonadati</taxon>
        <taxon>Pseudomonadota</taxon>
        <taxon>Gammaproteobacteria</taxon>
        <taxon>Lysobacterales</taxon>
        <taxon>Rhodanobacteraceae</taxon>
        <taxon>Dokdonella</taxon>
    </lineage>
</organism>
<dbReference type="EMBL" id="JACGXL010000001">
    <property type="protein sequence ID" value="MBA8886966.1"/>
    <property type="molecule type" value="Genomic_DNA"/>
</dbReference>
<evidence type="ECO:0000313" key="3">
    <source>
        <dbReference type="Proteomes" id="UP000550401"/>
    </source>
</evidence>
<name>A0A839EX56_9GAMM</name>
<gene>
    <name evidence="2" type="ORF">FHW12_001157</name>
</gene>
<accession>A0A839EX56</accession>
<dbReference type="RefSeq" id="WP_182529996.1">
    <property type="nucleotide sequence ID" value="NZ_JACGXL010000001.1"/>
</dbReference>
<keyword evidence="3" id="KW-1185">Reference proteome</keyword>
<feature type="signal peptide" evidence="1">
    <location>
        <begin position="1"/>
        <end position="25"/>
    </location>
</feature>
<proteinExistence type="predicted"/>
<sequence length="166" mass="16968">MSCRVTHPLLIAVSACSALLVGACAAGGPSLGSFKVNGQEATLHYATLVAMPPSGETPRMMLVLSEKAPAAGTDPSNATIDGSLGAALDMILLKFDGTTWSNRSGCSYSHPAAKKKGHGWSSIETCGLTGAEVKDGQFHARLVSGTSNAPAEDAVALDLDVRAKMP</sequence>
<evidence type="ECO:0000313" key="2">
    <source>
        <dbReference type="EMBL" id="MBA8886966.1"/>
    </source>
</evidence>
<dbReference type="AlphaFoldDB" id="A0A839EX56"/>
<reference evidence="2 3" key="1">
    <citation type="submission" date="2020-07" db="EMBL/GenBank/DDBJ databases">
        <title>Genomic Encyclopedia of Type Strains, Phase IV (KMG-V): Genome sequencing to study the core and pangenomes of soil and plant-associated prokaryotes.</title>
        <authorList>
            <person name="Whitman W."/>
        </authorList>
    </citation>
    <scope>NUCLEOTIDE SEQUENCE [LARGE SCALE GENOMIC DNA]</scope>
    <source>
        <strain evidence="2 3">RH2WT43</strain>
    </source>
</reference>
<feature type="chain" id="PRO_5032557638" description="Lipoprotein" evidence="1">
    <location>
        <begin position="26"/>
        <end position="166"/>
    </location>
</feature>
<dbReference type="PROSITE" id="PS51257">
    <property type="entry name" value="PROKAR_LIPOPROTEIN"/>
    <property type="match status" value="1"/>
</dbReference>
<comment type="caution">
    <text evidence="2">The sequence shown here is derived from an EMBL/GenBank/DDBJ whole genome shotgun (WGS) entry which is preliminary data.</text>
</comment>
<protein>
    <recommendedName>
        <fullName evidence="4">Lipoprotein</fullName>
    </recommendedName>
</protein>
<evidence type="ECO:0008006" key="4">
    <source>
        <dbReference type="Google" id="ProtNLM"/>
    </source>
</evidence>
<evidence type="ECO:0000256" key="1">
    <source>
        <dbReference type="SAM" id="SignalP"/>
    </source>
</evidence>
<keyword evidence="1" id="KW-0732">Signal</keyword>